<gene>
    <name evidence="1" type="ORF">AACH06_10605</name>
</gene>
<organism evidence="1 2">
    <name type="scientific">Ideonella lacteola</name>
    <dbReference type="NCBI Taxonomy" id="2984193"/>
    <lineage>
        <taxon>Bacteria</taxon>
        <taxon>Pseudomonadati</taxon>
        <taxon>Pseudomonadota</taxon>
        <taxon>Betaproteobacteria</taxon>
        <taxon>Burkholderiales</taxon>
        <taxon>Sphaerotilaceae</taxon>
        <taxon>Ideonella</taxon>
    </lineage>
</organism>
<reference evidence="1 2" key="1">
    <citation type="submission" date="2024-04" db="EMBL/GenBank/DDBJ databases">
        <title>Novel species of the genus Ideonella isolated from streams.</title>
        <authorList>
            <person name="Lu H."/>
        </authorList>
    </citation>
    <scope>NUCLEOTIDE SEQUENCE [LARGE SCALE GENOMIC DNA]</scope>
    <source>
        <strain evidence="1 2">DXS29W</strain>
    </source>
</reference>
<name>A0ABU9BMS2_9BURK</name>
<keyword evidence="2" id="KW-1185">Reference proteome</keyword>
<sequence length="311" mass="34776">MPLGGPGFDTPLNPGGYVWWYLDATSDDGRHGLTLIAFIGSVFSPYYARARRRGPADPADHVALNCALYGTGPNRWTMTERGRGALQRNATRLQIGPSALQWDRGVLEVTLDELAVPWPGRVRGRLRVEPSTVIEGGPFTLDAAGAHRWQPIAPRARVSLHLDAPALHWSGEGYLDTNWGDTPLEESFSRWHWSRCALPDGNSQVRYDVHRLDGSTMSLNMKVGRDGQLNHEPPGPTLALPRTRWRLARETRGEARLLQTWEDGPFYARSLLSVQHRGQAMRAVHESLSLDRFAAPWVQALLPFRMPRRAG</sequence>
<comment type="caution">
    <text evidence="1">The sequence shown here is derived from an EMBL/GenBank/DDBJ whole genome shotgun (WGS) entry which is preliminary data.</text>
</comment>
<proteinExistence type="predicted"/>
<dbReference type="EMBL" id="JBBUTG010000005">
    <property type="protein sequence ID" value="MEK8031267.1"/>
    <property type="molecule type" value="Genomic_DNA"/>
</dbReference>
<evidence type="ECO:0000313" key="2">
    <source>
        <dbReference type="Proteomes" id="UP001371218"/>
    </source>
</evidence>
<dbReference type="RefSeq" id="WP_341425644.1">
    <property type="nucleotide sequence ID" value="NZ_JBBUTG010000005.1"/>
</dbReference>
<evidence type="ECO:0000313" key="1">
    <source>
        <dbReference type="EMBL" id="MEK8031267.1"/>
    </source>
</evidence>
<dbReference type="SUPFAM" id="SSF159245">
    <property type="entry name" value="AttH-like"/>
    <property type="match status" value="1"/>
</dbReference>
<dbReference type="Proteomes" id="UP001371218">
    <property type="component" value="Unassembled WGS sequence"/>
</dbReference>
<dbReference type="CDD" id="cd21471">
    <property type="entry name" value="CrtC-like"/>
    <property type="match status" value="1"/>
</dbReference>
<protein>
    <submittedName>
        <fullName evidence="1">Carotenoid 1,2-hydratase</fullName>
    </submittedName>
</protein>
<accession>A0ABU9BMS2</accession>